<dbReference type="InterPro" id="IPR001789">
    <property type="entry name" value="Sig_transdc_resp-reg_receiver"/>
</dbReference>
<keyword evidence="5 13" id="KW-0597">Phosphoprotein</keyword>
<reference evidence="17 18" key="1">
    <citation type="journal article" date="2017" name="Antonie Van Leeuwenhoek">
        <title>Rhizobium rhizosphaerae sp. nov., a novel species isolated from rice rhizosphere.</title>
        <authorList>
            <person name="Zhao J.J."/>
            <person name="Zhang J."/>
            <person name="Zhang R.J."/>
            <person name="Zhang C.W."/>
            <person name="Yin H.Q."/>
            <person name="Zhang X.X."/>
        </authorList>
    </citation>
    <scope>NUCLEOTIDE SEQUENCE [LARGE SCALE GENOMIC DNA]</scope>
    <source>
        <strain evidence="17 18">BSs20135</strain>
    </source>
</reference>
<keyword evidence="8" id="KW-0067">ATP-binding</keyword>
<dbReference type="eggNOG" id="COG2205">
    <property type="taxonomic scope" value="Bacteria"/>
</dbReference>
<protein>
    <recommendedName>
        <fullName evidence="3">histidine kinase</fullName>
        <ecNumber evidence="3">2.7.13.3</ecNumber>
    </recommendedName>
</protein>
<dbReference type="InterPro" id="IPR005467">
    <property type="entry name" value="His_kinase_dom"/>
</dbReference>
<dbReference type="EMBL" id="BAEO01000044">
    <property type="protein sequence ID" value="GAC20032.1"/>
    <property type="molecule type" value="Genomic_DNA"/>
</dbReference>
<keyword evidence="6" id="KW-0812">Transmembrane</keyword>
<dbReference type="STRING" id="493475.GARC_3069"/>
<dbReference type="CDD" id="cd16922">
    <property type="entry name" value="HATPase_EvgS-ArcB-TorS-like"/>
    <property type="match status" value="1"/>
</dbReference>
<dbReference type="SUPFAM" id="SSF55874">
    <property type="entry name" value="ATPase domain of HSP90 chaperone/DNA topoisomerase II/histidine kinase"/>
    <property type="match status" value="1"/>
</dbReference>
<evidence type="ECO:0000256" key="11">
    <source>
        <dbReference type="ARBA" id="ARBA00023136"/>
    </source>
</evidence>
<dbReference type="CDD" id="cd00088">
    <property type="entry name" value="HPT"/>
    <property type="match status" value="1"/>
</dbReference>
<dbReference type="PANTHER" id="PTHR45339">
    <property type="entry name" value="HYBRID SIGNAL TRANSDUCTION HISTIDINE KINASE J"/>
    <property type="match status" value="1"/>
</dbReference>
<keyword evidence="9" id="KW-1133">Transmembrane helix</keyword>
<dbReference type="GO" id="GO:0005524">
    <property type="term" value="F:ATP binding"/>
    <property type="evidence" value="ECO:0007669"/>
    <property type="project" value="UniProtKB-KW"/>
</dbReference>
<dbReference type="PRINTS" id="PR00344">
    <property type="entry name" value="BCTRLSENSOR"/>
</dbReference>
<dbReference type="AlphaFoldDB" id="K6YPC6"/>
<evidence type="ECO:0000313" key="18">
    <source>
        <dbReference type="Proteomes" id="UP000006327"/>
    </source>
</evidence>
<dbReference type="PROSITE" id="PS50894">
    <property type="entry name" value="HPT"/>
    <property type="match status" value="1"/>
</dbReference>
<dbReference type="Pfam" id="PF00072">
    <property type="entry name" value="Response_reg"/>
    <property type="match status" value="1"/>
</dbReference>
<evidence type="ECO:0000256" key="9">
    <source>
        <dbReference type="ARBA" id="ARBA00022989"/>
    </source>
</evidence>
<dbReference type="Gene3D" id="3.30.565.10">
    <property type="entry name" value="Histidine kinase-like ATPase, C-terminal domain"/>
    <property type="match status" value="1"/>
</dbReference>
<dbReference type="InterPro" id="IPR008207">
    <property type="entry name" value="Sig_transdc_His_kin_Hpt_dom"/>
</dbReference>
<sequence length="862" mass="96917">MVDINSSHIEGFIHPVIIVDGALQLLASNTIFKQNKLLEQATEHVLKCIRPLVQGRQDRISFTCVDSQFVATSLPMSNQKWVIKFSVAQSSELAVRYQNTLSAIDQMSDAVIICDAKSRIDFVNKNFKLLAQSVTSNVIEGLPLIEFISLVLQYIKLEKHTKFKVIIRYIRQQLTLQKSCHFNFQHADGHHFDYRDRVTDSGERIGLLIDETVIIELNTQLQKACDEALNLSEAKSNFMAAMSHEVKTPLNAIVGMLDLCIMDEELVQNENIIRSKRAAAHLMRLLNDVLDFTKFDAEQVQLSPVNTDIRVLCEQVLEDFAGQAHVKNTSFSLYVDSNIPRQLYVDDLRLTQVLANLVSNAIKFNTSAFPLLDLHVSQAEQNDHIIFSVTDNGIGIPLDRQEAIFSGFEQADAKVHRQFGGSGLGLGICQKIVSLMNGRLSVKSQPSNGATFTFDIPVTFSEKSIVTNTFDMPALANKSIFTDDKAVYRILCKYAENLGFKVVLIDNMPNSLSFNEYLLVTFKHLSKLKKINSCNQNQIAILVDQQSSRHKTVPLLIQHTPIKLDDIVAFIENRLVVEAVKVSSDNSRLANQALALVVEDNQELMYVLRKQFKSLDIKAIFATTVDDAVIYFEQHQFDMVFSDFQLPDGMGDELVGHIRQLEKQQGRAKSTIFIVTADNSKSCSDSCFAAGADKVLMKPLTLNTLCDLVGSVSINDNTPQRKQRFEEFTPQDDEFYIDNLVIEQQPGIQSNFSIETLYKLVGIESAEEIEDFLQEYKKNLSTVKLSMEDAVNSQNWHVLGNKAHSLKSSANIVGAQELSSLCENLEQSCKDDLSNQNTIWLQISDSIDQVMMNIDRELASEE</sequence>
<evidence type="ECO:0000256" key="10">
    <source>
        <dbReference type="ARBA" id="ARBA00023012"/>
    </source>
</evidence>
<dbReference type="PROSITE" id="PS50110">
    <property type="entry name" value="RESPONSE_REGULATORY"/>
    <property type="match status" value="1"/>
</dbReference>
<dbReference type="Pfam" id="PF01627">
    <property type="entry name" value="Hpt"/>
    <property type="match status" value="1"/>
</dbReference>
<proteinExistence type="predicted"/>
<evidence type="ECO:0000256" key="4">
    <source>
        <dbReference type="ARBA" id="ARBA00022475"/>
    </source>
</evidence>
<dbReference type="GO" id="GO:0005886">
    <property type="term" value="C:plasma membrane"/>
    <property type="evidence" value="ECO:0007669"/>
    <property type="project" value="UniProtKB-SubCell"/>
</dbReference>
<comment type="subcellular location">
    <subcellularLocation>
        <location evidence="2">Cell membrane</location>
        <topology evidence="2">Multi-pass membrane protein</topology>
    </subcellularLocation>
</comment>
<dbReference type="CDD" id="cd00082">
    <property type="entry name" value="HisKA"/>
    <property type="match status" value="1"/>
</dbReference>
<dbReference type="OrthoDB" id="6379418at2"/>
<dbReference type="SMART" id="SM00388">
    <property type="entry name" value="HisKA"/>
    <property type="match status" value="1"/>
</dbReference>
<feature type="modified residue" description="Phosphohistidine" evidence="12">
    <location>
        <position position="804"/>
    </location>
</feature>
<dbReference type="RefSeq" id="WP_007621542.1">
    <property type="nucleotide sequence ID" value="NZ_BAEO01000044.1"/>
</dbReference>
<dbReference type="Pfam" id="PF02518">
    <property type="entry name" value="HATPase_c"/>
    <property type="match status" value="1"/>
</dbReference>
<dbReference type="InterPro" id="IPR003594">
    <property type="entry name" value="HATPase_dom"/>
</dbReference>
<evidence type="ECO:0000256" key="12">
    <source>
        <dbReference type="PROSITE-ProRule" id="PRU00110"/>
    </source>
</evidence>
<dbReference type="SMART" id="SM00448">
    <property type="entry name" value="REC"/>
    <property type="match status" value="1"/>
</dbReference>
<evidence type="ECO:0000256" key="8">
    <source>
        <dbReference type="ARBA" id="ARBA00022840"/>
    </source>
</evidence>
<accession>K6YPC6</accession>
<dbReference type="SMART" id="SM00387">
    <property type="entry name" value="HATPase_c"/>
    <property type="match status" value="1"/>
</dbReference>
<keyword evidence="10" id="KW-0902">Two-component regulatory system</keyword>
<evidence type="ECO:0000256" key="6">
    <source>
        <dbReference type="ARBA" id="ARBA00022692"/>
    </source>
</evidence>
<organism evidence="17 18">
    <name type="scientific">Paraglaciecola arctica BSs20135</name>
    <dbReference type="NCBI Taxonomy" id="493475"/>
    <lineage>
        <taxon>Bacteria</taxon>
        <taxon>Pseudomonadati</taxon>
        <taxon>Pseudomonadota</taxon>
        <taxon>Gammaproteobacteria</taxon>
        <taxon>Alteromonadales</taxon>
        <taxon>Alteromonadaceae</taxon>
        <taxon>Paraglaciecola</taxon>
    </lineage>
</organism>
<evidence type="ECO:0000259" key="14">
    <source>
        <dbReference type="PROSITE" id="PS50109"/>
    </source>
</evidence>
<evidence type="ECO:0000259" key="16">
    <source>
        <dbReference type="PROSITE" id="PS50894"/>
    </source>
</evidence>
<dbReference type="PANTHER" id="PTHR45339:SF1">
    <property type="entry name" value="HYBRID SIGNAL TRANSDUCTION HISTIDINE KINASE J"/>
    <property type="match status" value="1"/>
</dbReference>
<dbReference type="SUPFAM" id="SSF47226">
    <property type="entry name" value="Histidine-containing phosphotransfer domain, HPT domain"/>
    <property type="match status" value="1"/>
</dbReference>
<evidence type="ECO:0000256" key="5">
    <source>
        <dbReference type="ARBA" id="ARBA00022553"/>
    </source>
</evidence>
<feature type="domain" description="Histidine kinase" evidence="14">
    <location>
        <begin position="241"/>
        <end position="460"/>
    </location>
</feature>
<keyword evidence="18" id="KW-1185">Reference proteome</keyword>
<dbReference type="SMART" id="SM00073">
    <property type="entry name" value="HPT"/>
    <property type="match status" value="1"/>
</dbReference>
<feature type="modified residue" description="4-aspartylphosphate" evidence="13">
    <location>
        <position position="643"/>
    </location>
</feature>
<dbReference type="InterPro" id="IPR036097">
    <property type="entry name" value="HisK_dim/P_sf"/>
</dbReference>
<evidence type="ECO:0000256" key="2">
    <source>
        <dbReference type="ARBA" id="ARBA00004651"/>
    </source>
</evidence>
<keyword evidence="7" id="KW-0547">Nucleotide-binding</keyword>
<comment type="catalytic activity">
    <reaction evidence="1">
        <text>ATP + protein L-histidine = ADP + protein N-phospho-L-histidine.</text>
        <dbReference type="EC" id="2.7.13.3"/>
    </reaction>
</comment>
<dbReference type="SUPFAM" id="SSF52172">
    <property type="entry name" value="CheY-like"/>
    <property type="match status" value="1"/>
</dbReference>
<dbReference type="EC" id="2.7.13.3" evidence="3"/>
<dbReference type="Proteomes" id="UP000006327">
    <property type="component" value="Unassembled WGS sequence"/>
</dbReference>
<evidence type="ECO:0000313" key="17">
    <source>
        <dbReference type="EMBL" id="GAC20032.1"/>
    </source>
</evidence>
<dbReference type="Gene3D" id="1.10.287.130">
    <property type="match status" value="1"/>
</dbReference>
<comment type="caution">
    <text evidence="17">The sequence shown here is derived from an EMBL/GenBank/DDBJ whole genome shotgun (WGS) entry which is preliminary data.</text>
</comment>
<dbReference type="CDD" id="cd17546">
    <property type="entry name" value="REC_hyHK_CKI1_RcsC-like"/>
    <property type="match status" value="1"/>
</dbReference>
<dbReference type="Gene3D" id="3.40.50.2300">
    <property type="match status" value="1"/>
</dbReference>
<name>K6YPC6_9ALTE</name>
<dbReference type="PROSITE" id="PS50109">
    <property type="entry name" value="HIS_KIN"/>
    <property type="match status" value="1"/>
</dbReference>
<gene>
    <name evidence="17" type="ORF">GARC_3069</name>
</gene>
<evidence type="ECO:0000256" key="13">
    <source>
        <dbReference type="PROSITE-ProRule" id="PRU00169"/>
    </source>
</evidence>
<dbReference type="InterPro" id="IPR036890">
    <property type="entry name" value="HATPase_C_sf"/>
</dbReference>
<dbReference type="InterPro" id="IPR036641">
    <property type="entry name" value="HPT_dom_sf"/>
</dbReference>
<evidence type="ECO:0000259" key="15">
    <source>
        <dbReference type="PROSITE" id="PS50110"/>
    </source>
</evidence>
<dbReference type="InterPro" id="IPR003661">
    <property type="entry name" value="HisK_dim/P_dom"/>
</dbReference>
<evidence type="ECO:0000256" key="7">
    <source>
        <dbReference type="ARBA" id="ARBA00022741"/>
    </source>
</evidence>
<evidence type="ECO:0000256" key="1">
    <source>
        <dbReference type="ARBA" id="ARBA00000085"/>
    </source>
</evidence>
<feature type="domain" description="Response regulatory" evidence="15">
    <location>
        <begin position="594"/>
        <end position="713"/>
    </location>
</feature>
<dbReference type="SUPFAM" id="SSF47384">
    <property type="entry name" value="Homodimeric domain of signal transducing histidine kinase"/>
    <property type="match status" value="1"/>
</dbReference>
<evidence type="ECO:0000256" key="3">
    <source>
        <dbReference type="ARBA" id="ARBA00012438"/>
    </source>
</evidence>
<dbReference type="GO" id="GO:0000155">
    <property type="term" value="F:phosphorelay sensor kinase activity"/>
    <property type="evidence" value="ECO:0007669"/>
    <property type="project" value="InterPro"/>
</dbReference>
<feature type="domain" description="HPt" evidence="16">
    <location>
        <begin position="765"/>
        <end position="862"/>
    </location>
</feature>
<keyword evidence="11" id="KW-0472">Membrane</keyword>
<dbReference type="InterPro" id="IPR004358">
    <property type="entry name" value="Sig_transdc_His_kin-like_C"/>
</dbReference>
<dbReference type="InterPro" id="IPR011006">
    <property type="entry name" value="CheY-like_superfamily"/>
</dbReference>
<dbReference type="Gene3D" id="1.20.120.160">
    <property type="entry name" value="HPT domain"/>
    <property type="match status" value="1"/>
</dbReference>
<dbReference type="FunFam" id="3.30.565.10:FF:000010">
    <property type="entry name" value="Sensor histidine kinase RcsC"/>
    <property type="match status" value="1"/>
</dbReference>
<keyword evidence="4" id="KW-1003">Cell membrane</keyword>
<dbReference type="Pfam" id="PF00512">
    <property type="entry name" value="HisKA"/>
    <property type="match status" value="1"/>
</dbReference>